<dbReference type="GO" id="GO:0015627">
    <property type="term" value="C:type II protein secretion system complex"/>
    <property type="evidence" value="ECO:0007669"/>
    <property type="project" value="InterPro"/>
</dbReference>
<accession>A0A6A7MX85</accession>
<dbReference type="InterPro" id="IPR045584">
    <property type="entry name" value="Pilin-like"/>
</dbReference>
<sequence>MVTRRTGFTLIELLVVMALIGLLLSLSVPRYFGHVQKAREAVLRQDLAMMREAIDKHFGDRGVYPASLEQLVERKYLRRIPVDPVTDRSASWIVVAPADKEAGQVFDVRSGAEGVAQDGSAYASW</sequence>
<name>A0A6A7MX85_9BURK</name>
<proteinExistence type="predicted"/>
<dbReference type="InterPro" id="IPR012902">
    <property type="entry name" value="N_methyl_site"/>
</dbReference>
<evidence type="ECO:0000313" key="4">
    <source>
        <dbReference type="Proteomes" id="UP000440498"/>
    </source>
</evidence>
<evidence type="ECO:0000313" key="3">
    <source>
        <dbReference type="EMBL" id="MQA37351.1"/>
    </source>
</evidence>
<keyword evidence="2" id="KW-0812">Transmembrane</keyword>
<organism evidence="3 4">
    <name type="scientific">Rugamonas aquatica</name>
    <dbReference type="NCBI Taxonomy" id="2743357"/>
    <lineage>
        <taxon>Bacteria</taxon>
        <taxon>Pseudomonadati</taxon>
        <taxon>Pseudomonadota</taxon>
        <taxon>Betaproteobacteria</taxon>
        <taxon>Burkholderiales</taxon>
        <taxon>Oxalobacteraceae</taxon>
        <taxon>Telluria group</taxon>
        <taxon>Rugamonas</taxon>
    </lineage>
</organism>
<protein>
    <submittedName>
        <fullName evidence="3">Prepilin-type N-terminal cleavage/methylation domain-containing protein</fullName>
    </submittedName>
</protein>
<dbReference type="Gene3D" id="3.30.700.10">
    <property type="entry name" value="Glycoprotein, Type 4 Pilin"/>
    <property type="match status" value="1"/>
</dbReference>
<evidence type="ECO:0000256" key="2">
    <source>
        <dbReference type="SAM" id="Phobius"/>
    </source>
</evidence>
<dbReference type="InterPro" id="IPR000983">
    <property type="entry name" value="Bac_GSPG_pilin"/>
</dbReference>
<feature type="transmembrane region" description="Helical" evidence="2">
    <location>
        <begin position="6"/>
        <end position="28"/>
    </location>
</feature>
<dbReference type="PROSITE" id="PS00409">
    <property type="entry name" value="PROKAR_NTER_METHYL"/>
    <property type="match status" value="1"/>
</dbReference>
<dbReference type="PANTHER" id="PTHR30093">
    <property type="entry name" value="GENERAL SECRETION PATHWAY PROTEIN G"/>
    <property type="match status" value="1"/>
</dbReference>
<dbReference type="RefSeq" id="WP_152836678.1">
    <property type="nucleotide sequence ID" value="NZ_WHUG01000001.1"/>
</dbReference>
<dbReference type="Proteomes" id="UP000440498">
    <property type="component" value="Unassembled WGS sequence"/>
</dbReference>
<dbReference type="PRINTS" id="PR00813">
    <property type="entry name" value="BCTERIALGSPG"/>
</dbReference>
<evidence type="ECO:0000256" key="1">
    <source>
        <dbReference type="ARBA" id="ARBA00022481"/>
    </source>
</evidence>
<dbReference type="Pfam" id="PF07963">
    <property type="entry name" value="N_methyl"/>
    <property type="match status" value="1"/>
</dbReference>
<keyword evidence="2" id="KW-0472">Membrane</keyword>
<dbReference type="NCBIfam" id="TIGR02532">
    <property type="entry name" value="IV_pilin_GFxxxE"/>
    <property type="match status" value="1"/>
</dbReference>
<dbReference type="GO" id="GO:0015628">
    <property type="term" value="P:protein secretion by the type II secretion system"/>
    <property type="evidence" value="ECO:0007669"/>
    <property type="project" value="InterPro"/>
</dbReference>
<keyword evidence="4" id="KW-1185">Reference proteome</keyword>
<keyword evidence="2" id="KW-1133">Transmembrane helix</keyword>
<dbReference type="PANTHER" id="PTHR30093:SF47">
    <property type="entry name" value="TYPE IV PILUS NON-CORE MINOR PILIN PILE"/>
    <property type="match status" value="1"/>
</dbReference>
<reference evidence="3 4" key="1">
    <citation type="submission" date="2019-10" db="EMBL/GenBank/DDBJ databases">
        <title>Two novel species isolated from a subtropical stream in China.</title>
        <authorList>
            <person name="Lu H."/>
        </authorList>
    </citation>
    <scope>NUCLEOTIDE SEQUENCE [LARGE SCALE GENOMIC DNA]</scope>
    <source>
        <strain evidence="3 4">FT29W</strain>
    </source>
</reference>
<dbReference type="EMBL" id="WHUG01000001">
    <property type="protein sequence ID" value="MQA37351.1"/>
    <property type="molecule type" value="Genomic_DNA"/>
</dbReference>
<comment type="caution">
    <text evidence="3">The sequence shown here is derived from an EMBL/GenBank/DDBJ whole genome shotgun (WGS) entry which is preliminary data.</text>
</comment>
<keyword evidence="1" id="KW-0488">Methylation</keyword>
<gene>
    <name evidence="3" type="ORF">GEV02_04255</name>
</gene>
<dbReference type="AlphaFoldDB" id="A0A6A7MX85"/>
<dbReference type="SUPFAM" id="SSF54523">
    <property type="entry name" value="Pili subunits"/>
    <property type="match status" value="1"/>
</dbReference>